<dbReference type="EMBL" id="JBFXLR010000048">
    <property type="protein sequence ID" value="KAL2842977.1"/>
    <property type="molecule type" value="Genomic_DNA"/>
</dbReference>
<evidence type="ECO:0000256" key="4">
    <source>
        <dbReference type="ARBA" id="ARBA00023315"/>
    </source>
</evidence>
<sequence>MEVVRYFTSNQKQPPATGPKDSIVQLPDIPTFYECNVEVALRFESVLDSKKLQHSLKRLLEIGNWRQLGGRLRRRDTNSDACGYDLHVPVEFTTERPAFTYKTLESSAAVNEHPITCKMPQPTDPKKISFYNVRDALPPSITRTHHPRKAQEWAESDLPPLSFEQLNFRDATIILLRFPHILMDATGYGLFLKAWTCVLQGRMDDVPQCCGFSESITDMLCHKTPAESFTWHNHLLKGLDRLRFTARLLWENICGKEERVIRVPGKFITQTRDKALADLSTSQESPFVSHSDVLVAWFVRVVLASLNPHHQRTLVLTNAFDIRHMLPPERAYLQNAVFLAHTMLPVREVVSNPVSFLANEIRRSLVRERTEEQVQARCAWAKDVGLMPLLGSSDMLLCNVSNWSKGGLLDLDFCPAASTQSPGPCVPSSILNCSQMRGVTPEYGIILGKDSQDGWWMQWHLSKFCWAVIERELDSINQTR</sequence>
<dbReference type="Proteomes" id="UP001610444">
    <property type="component" value="Unassembled WGS sequence"/>
</dbReference>
<dbReference type="Gene3D" id="3.30.559.10">
    <property type="entry name" value="Chloramphenicol acetyltransferase-like domain"/>
    <property type="match status" value="2"/>
</dbReference>
<comment type="similarity">
    <text evidence="2">Belongs to the plant acyltransferase family.</text>
</comment>
<dbReference type="RefSeq" id="XP_070895344.1">
    <property type="nucleotide sequence ID" value="XM_071046592.1"/>
</dbReference>
<dbReference type="PANTHER" id="PTHR31896">
    <property type="entry name" value="FAMILY REGULATORY PROTEIN, PUTATIVE (AFU_ORTHOLOGUE AFUA_3G14730)-RELATED"/>
    <property type="match status" value="1"/>
</dbReference>
<keyword evidence="6" id="KW-1185">Reference proteome</keyword>
<dbReference type="PANTHER" id="PTHR31896:SF69">
    <property type="entry name" value="FAMILY REGULATORY PROTEIN, PUTATIVE (AFU_ORTHOLOGUE AFUA_3G14730)-RELATED"/>
    <property type="match status" value="1"/>
</dbReference>
<dbReference type="GeneID" id="98161756"/>
<keyword evidence="3" id="KW-0808">Transferase</keyword>
<comment type="pathway">
    <text evidence="1">Secondary metabolite biosynthesis.</text>
</comment>
<proteinExistence type="inferred from homology"/>
<reference evidence="5 6" key="1">
    <citation type="submission" date="2024-07" db="EMBL/GenBank/DDBJ databases">
        <title>Section-level genome sequencing and comparative genomics of Aspergillus sections Usti and Cavernicolus.</title>
        <authorList>
            <consortium name="Lawrence Berkeley National Laboratory"/>
            <person name="Nybo J.L."/>
            <person name="Vesth T.C."/>
            <person name="Theobald S."/>
            <person name="Frisvad J.C."/>
            <person name="Larsen T.O."/>
            <person name="Kjaerboelling I."/>
            <person name="Rothschild-Mancinelli K."/>
            <person name="Lyhne E.K."/>
            <person name="Kogle M.E."/>
            <person name="Barry K."/>
            <person name="Clum A."/>
            <person name="Na H."/>
            <person name="Ledsgaard L."/>
            <person name="Lin J."/>
            <person name="Lipzen A."/>
            <person name="Kuo A."/>
            <person name="Riley R."/>
            <person name="Mondo S."/>
            <person name="LaButti K."/>
            <person name="Haridas S."/>
            <person name="Pangalinan J."/>
            <person name="Salamov A.A."/>
            <person name="Simmons B.A."/>
            <person name="Magnuson J.K."/>
            <person name="Chen J."/>
            <person name="Drula E."/>
            <person name="Henrissat B."/>
            <person name="Wiebenga A."/>
            <person name="Lubbers R.J."/>
            <person name="Gomes A.C."/>
            <person name="Macurrencykelacurrency M.R."/>
            <person name="Stajich J."/>
            <person name="Grigoriev I.V."/>
            <person name="Mortensen U.H."/>
            <person name="De vries R.P."/>
            <person name="Baker S.E."/>
            <person name="Andersen M.R."/>
        </authorList>
    </citation>
    <scope>NUCLEOTIDE SEQUENCE [LARGE SCALE GENOMIC DNA]</scope>
    <source>
        <strain evidence="5 6">CBS 756.74</strain>
    </source>
</reference>
<comment type="caution">
    <text evidence="5">The sequence shown here is derived from an EMBL/GenBank/DDBJ whole genome shotgun (WGS) entry which is preliminary data.</text>
</comment>
<accession>A0ABR4JSG3</accession>
<dbReference type="InterPro" id="IPR051283">
    <property type="entry name" value="Sec_Metabolite_Acyltrans"/>
</dbReference>
<evidence type="ECO:0000256" key="1">
    <source>
        <dbReference type="ARBA" id="ARBA00005179"/>
    </source>
</evidence>
<protein>
    <submittedName>
        <fullName evidence="5">Uncharacterized protein</fullName>
    </submittedName>
</protein>
<evidence type="ECO:0000313" key="6">
    <source>
        <dbReference type="Proteomes" id="UP001610444"/>
    </source>
</evidence>
<name>A0ABR4JSG3_9EURO</name>
<dbReference type="Pfam" id="PF02458">
    <property type="entry name" value="Transferase"/>
    <property type="match status" value="1"/>
</dbReference>
<keyword evidence="4" id="KW-0012">Acyltransferase</keyword>
<evidence type="ECO:0000256" key="3">
    <source>
        <dbReference type="ARBA" id="ARBA00022679"/>
    </source>
</evidence>
<evidence type="ECO:0000313" key="5">
    <source>
        <dbReference type="EMBL" id="KAL2842977.1"/>
    </source>
</evidence>
<gene>
    <name evidence="5" type="ORF">BJX68DRAFT_270305</name>
</gene>
<evidence type="ECO:0000256" key="2">
    <source>
        <dbReference type="ARBA" id="ARBA00009861"/>
    </source>
</evidence>
<dbReference type="InterPro" id="IPR023213">
    <property type="entry name" value="CAT-like_dom_sf"/>
</dbReference>
<organism evidence="5 6">
    <name type="scientific">Aspergillus pseudodeflectus</name>
    <dbReference type="NCBI Taxonomy" id="176178"/>
    <lineage>
        <taxon>Eukaryota</taxon>
        <taxon>Fungi</taxon>
        <taxon>Dikarya</taxon>
        <taxon>Ascomycota</taxon>
        <taxon>Pezizomycotina</taxon>
        <taxon>Eurotiomycetes</taxon>
        <taxon>Eurotiomycetidae</taxon>
        <taxon>Eurotiales</taxon>
        <taxon>Aspergillaceae</taxon>
        <taxon>Aspergillus</taxon>
        <taxon>Aspergillus subgen. Nidulantes</taxon>
    </lineage>
</organism>